<evidence type="ECO:0000313" key="1">
    <source>
        <dbReference type="EMBL" id="KAK6761559.1"/>
    </source>
</evidence>
<protein>
    <submittedName>
        <fullName evidence="1">Uncharacterized protein</fullName>
    </submittedName>
</protein>
<sequence>MATLESCLKTAGVDLRILFDSVENCGVFDIVGESRPGSSESVSPLAKQANQRLTVLMVVVPSPNLLLMFRAADVAPMPQRHSWRMIARSCSCVIDIVIKVKEGPRLYIRLVEKFQECSTTATWCDIGSAKMESSGIFEKWVTRRSVQPNNLEDCVNCGKLNVESSKM</sequence>
<dbReference type="Proteomes" id="UP001303046">
    <property type="component" value="Unassembled WGS sequence"/>
</dbReference>
<accession>A0ABR1EFV5</accession>
<reference evidence="1 2" key="1">
    <citation type="submission" date="2023-08" db="EMBL/GenBank/DDBJ databases">
        <title>A Necator americanus chromosomal reference genome.</title>
        <authorList>
            <person name="Ilik V."/>
            <person name="Petrzelkova K.J."/>
            <person name="Pardy F."/>
            <person name="Fuh T."/>
            <person name="Niatou-Singa F.S."/>
            <person name="Gouil Q."/>
            <person name="Baker L."/>
            <person name="Ritchie M.E."/>
            <person name="Jex A.R."/>
            <person name="Gazzola D."/>
            <person name="Li H."/>
            <person name="Toshio Fujiwara R."/>
            <person name="Zhan B."/>
            <person name="Aroian R.V."/>
            <person name="Pafco B."/>
            <person name="Schwarz E.M."/>
        </authorList>
    </citation>
    <scope>NUCLEOTIDE SEQUENCE [LARGE SCALE GENOMIC DNA]</scope>
    <source>
        <strain evidence="1 2">Aroian</strain>
        <tissue evidence="1">Whole animal</tissue>
    </source>
</reference>
<name>A0ABR1EFV5_NECAM</name>
<proteinExistence type="predicted"/>
<keyword evidence="2" id="KW-1185">Reference proteome</keyword>
<comment type="caution">
    <text evidence="1">The sequence shown here is derived from an EMBL/GenBank/DDBJ whole genome shotgun (WGS) entry which is preliminary data.</text>
</comment>
<organism evidence="1 2">
    <name type="scientific">Necator americanus</name>
    <name type="common">Human hookworm</name>
    <dbReference type="NCBI Taxonomy" id="51031"/>
    <lineage>
        <taxon>Eukaryota</taxon>
        <taxon>Metazoa</taxon>
        <taxon>Ecdysozoa</taxon>
        <taxon>Nematoda</taxon>
        <taxon>Chromadorea</taxon>
        <taxon>Rhabditida</taxon>
        <taxon>Rhabditina</taxon>
        <taxon>Rhabditomorpha</taxon>
        <taxon>Strongyloidea</taxon>
        <taxon>Ancylostomatidae</taxon>
        <taxon>Bunostominae</taxon>
        <taxon>Necator</taxon>
    </lineage>
</organism>
<gene>
    <name evidence="1" type="primary">Necator_chrX.g22742</name>
    <name evidence="1" type="ORF">RB195_022579</name>
</gene>
<dbReference type="EMBL" id="JAVFWL010000006">
    <property type="protein sequence ID" value="KAK6761559.1"/>
    <property type="molecule type" value="Genomic_DNA"/>
</dbReference>
<evidence type="ECO:0000313" key="2">
    <source>
        <dbReference type="Proteomes" id="UP001303046"/>
    </source>
</evidence>